<dbReference type="EMBL" id="JACGWN010000016">
    <property type="protein sequence ID" value="KAL0394309.1"/>
    <property type="molecule type" value="Genomic_DNA"/>
</dbReference>
<reference evidence="2" key="1">
    <citation type="submission" date="2020-06" db="EMBL/GenBank/DDBJ databases">
        <authorList>
            <person name="Li T."/>
            <person name="Hu X."/>
            <person name="Zhang T."/>
            <person name="Song X."/>
            <person name="Zhang H."/>
            <person name="Dai N."/>
            <person name="Sheng W."/>
            <person name="Hou X."/>
            <person name="Wei L."/>
        </authorList>
    </citation>
    <scope>NUCLEOTIDE SEQUENCE</scope>
    <source>
        <strain evidence="2">KEN1</strain>
        <tissue evidence="2">Leaf</tissue>
    </source>
</reference>
<gene>
    <name evidence="2" type="ORF">Slati_4397100</name>
</gene>
<feature type="region of interest" description="Disordered" evidence="1">
    <location>
        <begin position="1"/>
        <end position="46"/>
    </location>
</feature>
<reference evidence="2" key="2">
    <citation type="journal article" date="2024" name="Plant">
        <title>Genomic evolution and insights into agronomic trait innovations of Sesamum species.</title>
        <authorList>
            <person name="Miao H."/>
            <person name="Wang L."/>
            <person name="Qu L."/>
            <person name="Liu H."/>
            <person name="Sun Y."/>
            <person name="Le M."/>
            <person name="Wang Q."/>
            <person name="Wei S."/>
            <person name="Zheng Y."/>
            <person name="Lin W."/>
            <person name="Duan Y."/>
            <person name="Cao H."/>
            <person name="Xiong S."/>
            <person name="Wang X."/>
            <person name="Wei L."/>
            <person name="Li C."/>
            <person name="Ma Q."/>
            <person name="Ju M."/>
            <person name="Zhao R."/>
            <person name="Li G."/>
            <person name="Mu C."/>
            <person name="Tian Q."/>
            <person name="Mei H."/>
            <person name="Zhang T."/>
            <person name="Gao T."/>
            <person name="Zhang H."/>
        </authorList>
    </citation>
    <scope>NUCLEOTIDE SEQUENCE</scope>
    <source>
        <strain evidence="2">KEN1</strain>
    </source>
</reference>
<evidence type="ECO:0000313" key="2">
    <source>
        <dbReference type="EMBL" id="KAL0394309.1"/>
    </source>
</evidence>
<protein>
    <recommendedName>
        <fullName evidence="3">Reverse transcriptase domain-containing protein</fullName>
    </recommendedName>
</protein>
<sequence length="120" mass="13694">MLHRGRMQKTEMSFDEALKEAPSGKRGKEDELEEEPEARRGTPPKVQLAEELLNIELIPRDPGKTTRIGSQMSDAIRKEVIQCLQCNIDIFAWTPQYLEGIDPNVITHHLNIDPHVKPVK</sequence>
<feature type="compositionally biased region" description="Basic and acidic residues" evidence="1">
    <location>
        <begin position="16"/>
        <end position="29"/>
    </location>
</feature>
<organism evidence="2">
    <name type="scientific">Sesamum latifolium</name>
    <dbReference type="NCBI Taxonomy" id="2727402"/>
    <lineage>
        <taxon>Eukaryota</taxon>
        <taxon>Viridiplantae</taxon>
        <taxon>Streptophyta</taxon>
        <taxon>Embryophyta</taxon>
        <taxon>Tracheophyta</taxon>
        <taxon>Spermatophyta</taxon>
        <taxon>Magnoliopsida</taxon>
        <taxon>eudicotyledons</taxon>
        <taxon>Gunneridae</taxon>
        <taxon>Pentapetalae</taxon>
        <taxon>asterids</taxon>
        <taxon>lamiids</taxon>
        <taxon>Lamiales</taxon>
        <taxon>Pedaliaceae</taxon>
        <taxon>Sesamum</taxon>
    </lineage>
</organism>
<accession>A0AAW2SQA2</accession>
<comment type="caution">
    <text evidence="2">The sequence shown here is derived from an EMBL/GenBank/DDBJ whole genome shotgun (WGS) entry which is preliminary data.</text>
</comment>
<evidence type="ECO:0000256" key="1">
    <source>
        <dbReference type="SAM" id="MobiDB-lite"/>
    </source>
</evidence>
<evidence type="ECO:0008006" key="3">
    <source>
        <dbReference type="Google" id="ProtNLM"/>
    </source>
</evidence>
<name>A0AAW2SQA2_9LAMI</name>
<proteinExistence type="predicted"/>
<dbReference type="AlphaFoldDB" id="A0AAW2SQA2"/>